<dbReference type="EMBL" id="MK279909">
    <property type="protein sequence ID" value="AZS12579.1"/>
    <property type="molecule type" value="Genomic_DNA"/>
</dbReference>
<feature type="transmembrane region" description="Helical" evidence="1">
    <location>
        <begin position="12"/>
        <end position="32"/>
    </location>
</feature>
<dbReference type="Proteomes" id="UP000288363">
    <property type="component" value="Segment"/>
</dbReference>
<dbReference type="KEGG" id="vg:55613002"/>
<gene>
    <name evidence="2" type="primary">43</name>
    <name evidence="2" type="ORF">SEA_DRLUPO_43</name>
</gene>
<evidence type="ECO:0000256" key="1">
    <source>
        <dbReference type="SAM" id="Phobius"/>
    </source>
</evidence>
<dbReference type="GeneID" id="55613002"/>
<keyword evidence="3" id="KW-1185">Reference proteome</keyword>
<evidence type="ECO:0000313" key="2">
    <source>
        <dbReference type="EMBL" id="AZS12579.1"/>
    </source>
</evidence>
<name>A0A3S9UQK3_9CAUD</name>
<keyword evidence="1" id="KW-0472">Membrane</keyword>
<reference evidence="2 3" key="1">
    <citation type="submission" date="2018-12" db="EMBL/GenBank/DDBJ databases">
        <authorList>
            <person name="Almail A."/>
            <person name="Dorhout K.E."/>
            <person name="Johnson J."/>
            <person name="Jorgensen H.J."/>
            <person name="Tolsma S."/>
            <person name="Garlena R.A."/>
            <person name="Russell D.A."/>
            <person name="Pope W.H."/>
            <person name="Jacobs-Sera D."/>
            <person name="Hatfull G.F."/>
        </authorList>
    </citation>
    <scope>NUCLEOTIDE SEQUENCE [LARGE SCALE GENOMIC DNA]</scope>
</reference>
<feature type="transmembrane region" description="Helical" evidence="1">
    <location>
        <begin position="58"/>
        <end position="74"/>
    </location>
</feature>
<accession>A0A3S9UQK3</accession>
<sequence>MASEFVDKVQQAGKAVAGGVAGALVSVLFTSVTDPDAAVNPDGPGSAAVQLPNTQAEWVAFATAVIVGFLLPFLKRNFPSVLQARTQLAEAERRVAENKQVR</sequence>
<dbReference type="RefSeq" id="YP_009842741.1">
    <property type="nucleotide sequence ID" value="NC_048743.1"/>
</dbReference>
<proteinExistence type="predicted"/>
<keyword evidence="1" id="KW-1133">Transmembrane helix</keyword>
<organism evidence="2 3">
    <name type="scientific">Mycobacterium phage DrLupo</name>
    <dbReference type="NCBI Taxonomy" id="2499037"/>
    <lineage>
        <taxon>Viruses</taxon>
        <taxon>Duplodnaviria</taxon>
        <taxon>Heunggongvirae</taxon>
        <taxon>Uroviricota</taxon>
        <taxon>Caudoviricetes</taxon>
        <taxon>Barnyardvirus</taxon>
        <taxon>Barnyardvirus drlupo</taxon>
    </lineage>
</organism>
<protein>
    <submittedName>
        <fullName evidence="2">Holin</fullName>
    </submittedName>
</protein>
<keyword evidence="1" id="KW-0812">Transmembrane</keyword>
<evidence type="ECO:0000313" key="3">
    <source>
        <dbReference type="Proteomes" id="UP000288363"/>
    </source>
</evidence>